<evidence type="ECO:0000256" key="5">
    <source>
        <dbReference type="SAM" id="MobiDB-lite"/>
    </source>
</evidence>
<comment type="subcellular location">
    <subcellularLocation>
        <location evidence="1">Membrane</location>
        <topology evidence="1">Multi-pass membrane protein</topology>
    </subcellularLocation>
</comment>
<dbReference type="EMBL" id="RCZY01000002">
    <property type="protein sequence ID" value="RRE43521.1"/>
    <property type="molecule type" value="Genomic_DNA"/>
</dbReference>
<keyword evidence="4" id="KW-0472">Membrane</keyword>
<dbReference type="AlphaFoldDB" id="A0A3P2EKE1"/>
<keyword evidence="3" id="KW-1133">Transmembrane helix</keyword>
<reference evidence="7 8" key="1">
    <citation type="journal article" date="2019" name="Antimicrob. Agents Chemother.">
        <title>Applying Rapid Whole Genome Sequencing to Predict Phenotypic Antimicrobial Susceptibility Testing Results Among Carbapenem-Resistant Klebsiella pneumoniae Clinical Isolates.</title>
        <authorList>
            <person name="Tamma P.D."/>
            <person name="Fan Y."/>
            <person name="Bergman Y."/>
            <person name="Pertea G."/>
            <person name="Kazmi A."/>
            <person name="Lewis S."/>
            <person name="Carroll K.C."/>
            <person name="Schatz M.C."/>
            <person name="Timp W."/>
            <person name="Simner P.J."/>
        </authorList>
    </citation>
    <scope>NUCLEOTIDE SEQUENCE [LARGE SCALE GENOMIC DNA]</scope>
    <source>
        <strain evidence="7 8">KLPN_33</strain>
    </source>
</reference>
<keyword evidence="2" id="KW-0812">Transmembrane</keyword>
<gene>
    <name evidence="7" type="ORF">EAO28_11660</name>
</gene>
<feature type="domain" description="SLC26A/SulP transporter" evidence="6">
    <location>
        <begin position="4"/>
        <end position="44"/>
    </location>
</feature>
<evidence type="ECO:0000256" key="4">
    <source>
        <dbReference type="ARBA" id="ARBA00023136"/>
    </source>
</evidence>
<feature type="compositionally biased region" description="Pro residues" evidence="5">
    <location>
        <begin position="55"/>
        <end position="79"/>
    </location>
</feature>
<name>A0A3P2EKE1_KLEPN</name>
<dbReference type="Proteomes" id="UP000272440">
    <property type="component" value="Unassembled WGS sequence"/>
</dbReference>
<evidence type="ECO:0000313" key="7">
    <source>
        <dbReference type="EMBL" id="RRE43521.1"/>
    </source>
</evidence>
<accession>A0A3P2EKE1</accession>
<proteinExistence type="predicted"/>
<evidence type="ECO:0000256" key="3">
    <source>
        <dbReference type="ARBA" id="ARBA00022989"/>
    </source>
</evidence>
<dbReference type="Pfam" id="PF00916">
    <property type="entry name" value="Sulfate_transp"/>
    <property type="match status" value="1"/>
</dbReference>
<evidence type="ECO:0000259" key="6">
    <source>
        <dbReference type="Pfam" id="PF00916"/>
    </source>
</evidence>
<sequence>MNTLRQDSLAGIVVFLVALPLCLGIARASGLPPFVGLLTGIIGGRSSPLSAPSPSAAPPPDWSPSSPPPLNPWVPSPSS</sequence>
<protein>
    <recommendedName>
        <fullName evidence="6">SLC26A/SulP transporter domain-containing protein</fullName>
    </recommendedName>
</protein>
<evidence type="ECO:0000256" key="2">
    <source>
        <dbReference type="ARBA" id="ARBA00022692"/>
    </source>
</evidence>
<organism evidence="7 8">
    <name type="scientific">Klebsiella pneumoniae</name>
    <dbReference type="NCBI Taxonomy" id="573"/>
    <lineage>
        <taxon>Bacteria</taxon>
        <taxon>Pseudomonadati</taxon>
        <taxon>Pseudomonadota</taxon>
        <taxon>Gammaproteobacteria</taxon>
        <taxon>Enterobacterales</taxon>
        <taxon>Enterobacteriaceae</taxon>
        <taxon>Klebsiella/Raoultella group</taxon>
        <taxon>Klebsiella</taxon>
        <taxon>Klebsiella pneumoniae complex</taxon>
    </lineage>
</organism>
<comment type="caution">
    <text evidence="7">The sequence shown here is derived from an EMBL/GenBank/DDBJ whole genome shotgun (WGS) entry which is preliminary data.</text>
</comment>
<dbReference type="GO" id="GO:0016020">
    <property type="term" value="C:membrane"/>
    <property type="evidence" value="ECO:0007669"/>
    <property type="project" value="UniProtKB-SubCell"/>
</dbReference>
<evidence type="ECO:0000313" key="8">
    <source>
        <dbReference type="Proteomes" id="UP000272440"/>
    </source>
</evidence>
<dbReference type="InterPro" id="IPR011547">
    <property type="entry name" value="SLC26A/SulP_dom"/>
</dbReference>
<feature type="region of interest" description="Disordered" evidence="5">
    <location>
        <begin position="48"/>
        <end position="79"/>
    </location>
</feature>
<evidence type="ECO:0000256" key="1">
    <source>
        <dbReference type="ARBA" id="ARBA00004141"/>
    </source>
</evidence>